<dbReference type="GO" id="GO:0016491">
    <property type="term" value="F:oxidoreductase activity"/>
    <property type="evidence" value="ECO:0007669"/>
    <property type="project" value="UniProtKB-KW"/>
</dbReference>
<evidence type="ECO:0000313" key="10">
    <source>
        <dbReference type="EMBL" id="QSQ09049.1"/>
    </source>
</evidence>
<dbReference type="PANTHER" id="PTHR24960:SF84">
    <property type="entry name" value="HYDROGENASE SUBUNIT"/>
    <property type="match status" value="1"/>
</dbReference>
<dbReference type="InterPro" id="IPR001041">
    <property type="entry name" value="2Fe-2S_ferredoxin-type"/>
</dbReference>
<dbReference type="FunFam" id="3.30.70.20:FF:000035">
    <property type="entry name" value="Iron hydrogenase 1"/>
    <property type="match status" value="1"/>
</dbReference>
<evidence type="ECO:0000256" key="5">
    <source>
        <dbReference type="ARBA" id="ARBA00022737"/>
    </source>
</evidence>
<evidence type="ECO:0000256" key="3">
    <source>
        <dbReference type="ARBA" id="ARBA00022485"/>
    </source>
</evidence>
<keyword evidence="11" id="KW-1185">Reference proteome</keyword>
<keyword evidence="7" id="KW-0411">Iron-sulfur</keyword>
<keyword evidence="10" id="KW-0560">Oxidoreductase</keyword>
<dbReference type="AlphaFoldDB" id="A0A8A0RNF2"/>
<dbReference type="RefSeq" id="WP_206709240.1">
    <property type="nucleotide sequence ID" value="NZ_CP059066.1"/>
</dbReference>
<evidence type="ECO:0000256" key="4">
    <source>
        <dbReference type="ARBA" id="ARBA00022723"/>
    </source>
</evidence>
<evidence type="ECO:0000259" key="9">
    <source>
        <dbReference type="PROSITE" id="PS51379"/>
    </source>
</evidence>
<keyword evidence="4" id="KW-0479">Metal-binding</keyword>
<dbReference type="EMBL" id="CP059066">
    <property type="protein sequence ID" value="QSQ09049.1"/>
    <property type="molecule type" value="Genomic_DNA"/>
</dbReference>
<evidence type="ECO:0000256" key="2">
    <source>
        <dbReference type="ARBA" id="ARBA00013529"/>
    </source>
</evidence>
<evidence type="ECO:0000313" key="11">
    <source>
        <dbReference type="Proteomes" id="UP000662904"/>
    </source>
</evidence>
<dbReference type="Gene3D" id="3.10.20.740">
    <property type="match status" value="1"/>
</dbReference>
<dbReference type="PROSITE" id="PS51085">
    <property type="entry name" value="2FE2S_FER_2"/>
    <property type="match status" value="1"/>
</dbReference>
<dbReference type="InterPro" id="IPR017896">
    <property type="entry name" value="4Fe4S_Fe-S-bd"/>
</dbReference>
<feature type="domain" description="4Fe-4S ferredoxin-type" evidence="9">
    <location>
        <begin position="114"/>
        <end position="145"/>
    </location>
</feature>
<dbReference type="Pfam" id="PF13510">
    <property type="entry name" value="Fer2_4"/>
    <property type="match status" value="1"/>
</dbReference>
<dbReference type="CDD" id="cd00207">
    <property type="entry name" value="fer2"/>
    <property type="match status" value="1"/>
</dbReference>
<dbReference type="Gene3D" id="3.30.70.20">
    <property type="match status" value="1"/>
</dbReference>
<dbReference type="Pfam" id="PF14697">
    <property type="entry name" value="Fer4_21"/>
    <property type="match status" value="1"/>
</dbReference>
<dbReference type="PROSITE" id="PS51379">
    <property type="entry name" value="4FE4S_FER_2"/>
    <property type="match status" value="2"/>
</dbReference>
<evidence type="ECO:0000256" key="6">
    <source>
        <dbReference type="ARBA" id="ARBA00023004"/>
    </source>
</evidence>
<keyword evidence="3" id="KW-0004">4Fe-4S</keyword>
<proteinExistence type="predicted"/>
<feature type="domain" description="2Fe-2S ferredoxin-type" evidence="8">
    <location>
        <begin position="1"/>
        <end position="79"/>
    </location>
</feature>
<dbReference type="InterPro" id="IPR017900">
    <property type="entry name" value="4Fe4S_Fe_S_CS"/>
</dbReference>
<name>A0A8A0RNF2_9FIRM</name>
<evidence type="ECO:0000256" key="7">
    <source>
        <dbReference type="ARBA" id="ARBA00023014"/>
    </source>
</evidence>
<keyword evidence="5" id="KW-0677">Repeat</keyword>
<dbReference type="SUPFAM" id="SSF54862">
    <property type="entry name" value="4Fe-4S ferredoxins"/>
    <property type="match status" value="1"/>
</dbReference>
<dbReference type="KEGG" id="kme:H0A61_01406"/>
<evidence type="ECO:0000256" key="1">
    <source>
        <dbReference type="ARBA" id="ARBA00003532"/>
    </source>
</evidence>
<dbReference type="InterPro" id="IPR050157">
    <property type="entry name" value="PSI_iron-sulfur_center"/>
</dbReference>
<feature type="domain" description="4Fe-4S ferredoxin-type" evidence="9">
    <location>
        <begin position="153"/>
        <end position="184"/>
    </location>
</feature>
<organism evidence="10 11">
    <name type="scientific">Koleobacter methoxysyntrophicus</name>
    <dbReference type="NCBI Taxonomy" id="2751313"/>
    <lineage>
        <taxon>Bacteria</taxon>
        <taxon>Bacillati</taxon>
        <taxon>Bacillota</taxon>
        <taxon>Clostridia</taxon>
        <taxon>Koleobacterales</taxon>
        <taxon>Koleobacteraceae</taxon>
        <taxon>Koleobacter</taxon>
    </lineage>
</organism>
<evidence type="ECO:0000259" key="8">
    <source>
        <dbReference type="PROSITE" id="PS51085"/>
    </source>
</evidence>
<dbReference type="Proteomes" id="UP000662904">
    <property type="component" value="Chromosome"/>
</dbReference>
<gene>
    <name evidence="10" type="primary">hndD_2</name>
    <name evidence="10" type="ORF">H0A61_01406</name>
</gene>
<reference evidence="10" key="1">
    <citation type="submission" date="2020-07" db="EMBL/GenBank/DDBJ databases">
        <title>Koleobacter methoxysyntrophicus gen. nov., sp. nov., a novel anaerobic bacterium isolated from deep subsurface oil field and proposal of Koleobacterales ord. nov. in the phylum Firmicutes.</title>
        <authorList>
            <person name="Sakamoto S."/>
            <person name="Tamaki H."/>
        </authorList>
    </citation>
    <scope>NUCLEOTIDE SEQUENCE</scope>
    <source>
        <strain evidence="10">NRmbB1</strain>
    </source>
</reference>
<dbReference type="GO" id="GO:0051539">
    <property type="term" value="F:4 iron, 4 sulfur cluster binding"/>
    <property type="evidence" value="ECO:0007669"/>
    <property type="project" value="UniProtKB-KW"/>
</dbReference>
<dbReference type="SUPFAM" id="SSF54292">
    <property type="entry name" value="2Fe-2S ferredoxin-like"/>
    <property type="match status" value="1"/>
</dbReference>
<dbReference type="InterPro" id="IPR036010">
    <property type="entry name" value="2Fe-2S_ferredoxin-like_sf"/>
</dbReference>
<dbReference type="PROSITE" id="PS00198">
    <property type="entry name" value="4FE4S_FER_1"/>
    <property type="match status" value="1"/>
</dbReference>
<keyword evidence="6" id="KW-0408">Iron</keyword>
<accession>A0A8A0RNF2</accession>
<comment type="function">
    <text evidence="1">Ferredoxins are iron-sulfur proteins that transfer electrons in a wide variety of metabolic reactions.</text>
</comment>
<dbReference type="GO" id="GO:0046872">
    <property type="term" value="F:metal ion binding"/>
    <property type="evidence" value="ECO:0007669"/>
    <property type="project" value="UniProtKB-KW"/>
</dbReference>
<sequence length="254" mass="28597">MKVMIDGKKYDAEYGEYILNVARRNAVNIPALCHSDALPGQGNCRMCIVEIVDKGRKSIVASCAYPITGEIEIVTNSERIYRIRKTIVRLLSASAPDNEYINRLRKEYDIPPETRFKVDRDGKCILCGLCVRACDEIGVSAISTVNRGTTKRVSTPFDEPSTVCIGCGACAYICPTGTIEVNEDEGRRVIWNKTFELLKCSECGEYFITREQYEYIKKRYDLADTNELLCDKCKKKGIGDKLTNVLHNVIPVQK</sequence>
<dbReference type="PANTHER" id="PTHR24960">
    <property type="entry name" value="PHOTOSYSTEM I IRON-SULFUR CENTER-RELATED"/>
    <property type="match status" value="1"/>
</dbReference>
<protein>
    <recommendedName>
        <fullName evidence="2">Ferredoxin</fullName>
    </recommendedName>
</protein>